<dbReference type="InterPro" id="IPR000477">
    <property type="entry name" value="RT_dom"/>
</dbReference>
<dbReference type="Proteomes" id="UP000801492">
    <property type="component" value="Unassembled WGS sequence"/>
</dbReference>
<dbReference type="Pfam" id="PF00078">
    <property type="entry name" value="RVT_1"/>
    <property type="match status" value="1"/>
</dbReference>
<evidence type="ECO:0000313" key="3">
    <source>
        <dbReference type="Proteomes" id="UP000801492"/>
    </source>
</evidence>
<dbReference type="GO" id="GO:0071897">
    <property type="term" value="P:DNA biosynthetic process"/>
    <property type="evidence" value="ECO:0007669"/>
    <property type="project" value="UniProtKB-ARBA"/>
</dbReference>
<dbReference type="OrthoDB" id="6776488at2759"/>
<keyword evidence="3" id="KW-1185">Reference proteome</keyword>
<accession>A0A8K0CHT5</accession>
<proteinExistence type="predicted"/>
<reference evidence="2" key="1">
    <citation type="submission" date="2019-08" db="EMBL/GenBank/DDBJ databases">
        <title>The genome of the North American firefly Photinus pyralis.</title>
        <authorList>
            <consortium name="Photinus pyralis genome working group"/>
            <person name="Fallon T.R."/>
            <person name="Sander Lower S.E."/>
            <person name="Weng J.-K."/>
        </authorList>
    </citation>
    <scope>NUCLEOTIDE SEQUENCE</scope>
    <source>
        <strain evidence="2">TRF0915ILg1</strain>
        <tissue evidence="2">Whole body</tissue>
    </source>
</reference>
<comment type="caution">
    <text evidence="2">The sequence shown here is derived from an EMBL/GenBank/DDBJ whole genome shotgun (WGS) entry which is preliminary data.</text>
</comment>
<dbReference type="PANTHER" id="PTHR33332">
    <property type="entry name" value="REVERSE TRANSCRIPTASE DOMAIN-CONTAINING PROTEIN"/>
    <property type="match status" value="1"/>
</dbReference>
<gene>
    <name evidence="2" type="ORF">ILUMI_18540</name>
</gene>
<dbReference type="SUPFAM" id="SSF56672">
    <property type="entry name" value="DNA/RNA polymerases"/>
    <property type="match status" value="1"/>
</dbReference>
<dbReference type="PROSITE" id="PS50878">
    <property type="entry name" value="RT_POL"/>
    <property type="match status" value="1"/>
</dbReference>
<sequence>MTLVHPLPKVNQPDELKDLRLTSILPTLIGKIMSFQTTAHLSHYNLLPPTQSGFRTGYGCASVLTNIMDDIVSAVDNYKLTALTILDYSKAFDKINHKVLISVMHYLGFGSNAMNLLKSYLRQRIQRVVLANASSDHCVIRSGVPQGSILGPLLFSIHVSKLAISVKFCNIHFYADDAQMCYSFHPKDIDTANANINSDLNNLIELFDKHLLSINLIKSSLILFGRARIRDTIAHRVKININNVSLPVNTEAKNLGVTLDAHLKFKTHVNSLIQKAYTKLKHLFSNRSV</sequence>
<name>A0A8K0CHT5_IGNLU</name>
<protein>
    <recommendedName>
        <fullName evidence="1">Reverse transcriptase domain-containing protein</fullName>
    </recommendedName>
</protein>
<dbReference type="EMBL" id="VTPC01082495">
    <property type="protein sequence ID" value="KAF2887633.1"/>
    <property type="molecule type" value="Genomic_DNA"/>
</dbReference>
<evidence type="ECO:0000313" key="2">
    <source>
        <dbReference type="EMBL" id="KAF2887633.1"/>
    </source>
</evidence>
<organism evidence="2 3">
    <name type="scientific">Ignelater luminosus</name>
    <name type="common">Cucubano</name>
    <name type="synonym">Pyrophorus luminosus</name>
    <dbReference type="NCBI Taxonomy" id="2038154"/>
    <lineage>
        <taxon>Eukaryota</taxon>
        <taxon>Metazoa</taxon>
        <taxon>Ecdysozoa</taxon>
        <taxon>Arthropoda</taxon>
        <taxon>Hexapoda</taxon>
        <taxon>Insecta</taxon>
        <taxon>Pterygota</taxon>
        <taxon>Neoptera</taxon>
        <taxon>Endopterygota</taxon>
        <taxon>Coleoptera</taxon>
        <taxon>Polyphaga</taxon>
        <taxon>Elateriformia</taxon>
        <taxon>Elateroidea</taxon>
        <taxon>Elateridae</taxon>
        <taxon>Agrypninae</taxon>
        <taxon>Pyrophorini</taxon>
        <taxon>Ignelater</taxon>
    </lineage>
</organism>
<feature type="domain" description="Reverse transcriptase" evidence="1">
    <location>
        <begin position="1"/>
        <end position="259"/>
    </location>
</feature>
<dbReference type="InterPro" id="IPR043502">
    <property type="entry name" value="DNA/RNA_pol_sf"/>
</dbReference>
<evidence type="ECO:0000259" key="1">
    <source>
        <dbReference type="PROSITE" id="PS50878"/>
    </source>
</evidence>
<dbReference type="AlphaFoldDB" id="A0A8K0CHT5"/>